<dbReference type="InterPro" id="IPR035899">
    <property type="entry name" value="DBL_dom_sf"/>
</dbReference>
<feature type="compositionally biased region" description="Polar residues" evidence="10">
    <location>
        <begin position="306"/>
        <end position="326"/>
    </location>
</feature>
<dbReference type="STRING" id="8078.ENSFHEP00000005918"/>
<feature type="compositionally biased region" description="Low complexity" evidence="10">
    <location>
        <begin position="435"/>
        <end position="445"/>
    </location>
</feature>
<feature type="region of interest" description="Disordered" evidence="10">
    <location>
        <begin position="927"/>
        <end position="993"/>
    </location>
</feature>
<reference evidence="13" key="1">
    <citation type="submission" date="2015-01" db="EMBL/GenBank/DDBJ databases">
        <title>EvidentialGene: Evidence-directed Construction of Complete mRNA Transcriptomes without Genomes.</title>
        <authorList>
            <person name="Gilbert D.G."/>
        </authorList>
    </citation>
    <scope>NUCLEOTIDE SEQUENCE</scope>
</reference>
<dbReference type="GO" id="GO:0016020">
    <property type="term" value="C:membrane"/>
    <property type="evidence" value="ECO:0007669"/>
    <property type="project" value="UniProtKB-SubCell"/>
</dbReference>
<evidence type="ECO:0000313" key="15">
    <source>
        <dbReference type="Proteomes" id="UP000265000"/>
    </source>
</evidence>
<evidence type="ECO:0000259" key="12">
    <source>
        <dbReference type="PROSITE" id="PS50010"/>
    </source>
</evidence>
<dbReference type="InterPro" id="IPR001849">
    <property type="entry name" value="PH_domain"/>
</dbReference>
<feature type="compositionally biased region" description="Acidic residues" evidence="10">
    <location>
        <begin position="932"/>
        <end position="942"/>
    </location>
</feature>
<organism evidence="13">
    <name type="scientific">Fundulus heteroclitus</name>
    <name type="common">Killifish</name>
    <name type="synonym">Mummichog</name>
    <dbReference type="NCBI Taxonomy" id="8078"/>
    <lineage>
        <taxon>Eukaryota</taxon>
        <taxon>Metazoa</taxon>
        <taxon>Chordata</taxon>
        <taxon>Craniata</taxon>
        <taxon>Vertebrata</taxon>
        <taxon>Euteleostomi</taxon>
        <taxon>Actinopterygii</taxon>
        <taxon>Neopterygii</taxon>
        <taxon>Teleostei</taxon>
        <taxon>Neoteleostei</taxon>
        <taxon>Acanthomorphata</taxon>
        <taxon>Ovalentaria</taxon>
        <taxon>Atherinomorphae</taxon>
        <taxon>Cyprinodontiformes</taxon>
        <taxon>Fundulidae</taxon>
        <taxon>Fundulus</taxon>
    </lineage>
</organism>
<evidence type="ECO:0000256" key="7">
    <source>
        <dbReference type="ARBA" id="ARBA00023054"/>
    </source>
</evidence>
<keyword evidence="15" id="KW-1185">Reference proteome</keyword>
<feature type="compositionally biased region" description="Low complexity" evidence="10">
    <location>
        <begin position="405"/>
        <end position="420"/>
    </location>
</feature>
<dbReference type="SMART" id="SM00233">
    <property type="entry name" value="PH"/>
    <property type="match status" value="1"/>
</dbReference>
<comment type="subcellular location">
    <subcellularLocation>
        <location evidence="2">Cytoplasm</location>
    </subcellularLocation>
    <subcellularLocation>
        <location evidence="1">Membrane</location>
    </subcellularLocation>
</comment>
<feature type="compositionally biased region" description="Basic residues" evidence="10">
    <location>
        <begin position="386"/>
        <end position="398"/>
    </location>
</feature>
<dbReference type="PANTHER" id="PTHR45872">
    <property type="entry name" value="RHO GUANINE NUCLEOTIDE EXCHANGE FACTOR 2, ISOFORM D"/>
    <property type="match status" value="1"/>
</dbReference>
<evidence type="ECO:0000256" key="2">
    <source>
        <dbReference type="ARBA" id="ARBA00004496"/>
    </source>
</evidence>
<evidence type="ECO:0000313" key="14">
    <source>
        <dbReference type="Ensembl" id="ENSFHEP00000005918.1"/>
    </source>
</evidence>
<keyword evidence="8" id="KW-0472">Membrane</keyword>
<dbReference type="SMART" id="SM00325">
    <property type="entry name" value="RhoGEF"/>
    <property type="match status" value="1"/>
</dbReference>
<dbReference type="GO" id="GO:0005096">
    <property type="term" value="F:GTPase activator activity"/>
    <property type="evidence" value="ECO:0007669"/>
    <property type="project" value="UniProtKB-KW"/>
</dbReference>
<evidence type="ECO:0000256" key="9">
    <source>
        <dbReference type="SAM" id="Coils"/>
    </source>
</evidence>
<dbReference type="InterPro" id="IPR036305">
    <property type="entry name" value="RGS_sf"/>
</dbReference>
<dbReference type="PROSITE" id="PS00741">
    <property type="entry name" value="DH_1"/>
    <property type="match status" value="1"/>
</dbReference>
<feature type="compositionally biased region" description="Low complexity" evidence="10">
    <location>
        <begin position="839"/>
        <end position="856"/>
    </location>
</feature>
<evidence type="ECO:0000256" key="3">
    <source>
        <dbReference type="ARBA" id="ARBA00022468"/>
    </source>
</evidence>
<evidence type="ECO:0000256" key="5">
    <source>
        <dbReference type="ARBA" id="ARBA00022553"/>
    </source>
</evidence>
<feature type="region of interest" description="Disordered" evidence="10">
    <location>
        <begin position="215"/>
        <end position="447"/>
    </location>
</feature>
<dbReference type="InterPro" id="IPR001331">
    <property type="entry name" value="GDS_CDC24_CS"/>
</dbReference>
<accession>A0A146UXU1</accession>
<feature type="compositionally biased region" description="Basic and acidic residues" evidence="10">
    <location>
        <begin position="354"/>
        <end position="368"/>
    </location>
</feature>
<dbReference type="GeneTree" id="ENSGT00940000161180"/>
<feature type="domain" description="DH" evidence="12">
    <location>
        <begin position="481"/>
        <end position="670"/>
    </location>
</feature>
<evidence type="ECO:0000259" key="11">
    <source>
        <dbReference type="PROSITE" id="PS50003"/>
    </source>
</evidence>
<dbReference type="GO" id="GO:0007186">
    <property type="term" value="P:G protein-coupled receptor signaling pathway"/>
    <property type="evidence" value="ECO:0007669"/>
    <property type="project" value="TreeGrafter"/>
</dbReference>
<dbReference type="GO" id="GO:0005085">
    <property type="term" value="F:guanyl-nucleotide exchange factor activity"/>
    <property type="evidence" value="ECO:0007669"/>
    <property type="project" value="UniProtKB-KW"/>
</dbReference>
<dbReference type="GO" id="GO:0005737">
    <property type="term" value="C:cytoplasm"/>
    <property type="evidence" value="ECO:0007669"/>
    <property type="project" value="UniProtKB-SubCell"/>
</dbReference>
<name>A0A146UXU1_FUNHE</name>
<dbReference type="AlphaFoldDB" id="A0A146UXU1"/>
<evidence type="ECO:0000313" key="13">
    <source>
        <dbReference type="EMBL" id="JAR10026.1"/>
    </source>
</evidence>
<feature type="compositionally biased region" description="Basic and acidic residues" evidence="10">
    <location>
        <begin position="375"/>
        <end position="385"/>
    </location>
</feature>
<dbReference type="GO" id="GO:0001664">
    <property type="term" value="F:G protein-coupled receptor binding"/>
    <property type="evidence" value="ECO:0007669"/>
    <property type="project" value="TreeGrafter"/>
</dbReference>
<evidence type="ECO:0000256" key="8">
    <source>
        <dbReference type="ARBA" id="ARBA00023136"/>
    </source>
</evidence>
<evidence type="ECO:0000256" key="6">
    <source>
        <dbReference type="ARBA" id="ARBA00022658"/>
    </source>
</evidence>
<feature type="region of interest" description="Disordered" evidence="10">
    <location>
        <begin position="836"/>
        <end position="882"/>
    </location>
</feature>
<dbReference type="GO" id="GO:0035556">
    <property type="term" value="P:intracellular signal transduction"/>
    <property type="evidence" value="ECO:0007669"/>
    <property type="project" value="InterPro"/>
</dbReference>
<dbReference type="InterPro" id="IPR011993">
    <property type="entry name" value="PH-like_dom_sf"/>
</dbReference>
<dbReference type="Pfam" id="PF09128">
    <property type="entry name" value="RGS-like"/>
    <property type="match status" value="1"/>
</dbReference>
<dbReference type="PROSITE" id="PS50010">
    <property type="entry name" value="DH_2"/>
    <property type="match status" value="1"/>
</dbReference>
<evidence type="ECO:0000256" key="4">
    <source>
        <dbReference type="ARBA" id="ARBA00022490"/>
    </source>
</evidence>
<dbReference type="FunFam" id="1.20.900.10:FF:000006">
    <property type="entry name" value="Rho guanine nucleotide exchange factor (GEF) 11"/>
    <property type="match status" value="1"/>
</dbReference>
<evidence type="ECO:0000256" key="10">
    <source>
        <dbReference type="SAM" id="MobiDB-lite"/>
    </source>
</evidence>
<dbReference type="Pfam" id="PF17838">
    <property type="entry name" value="PH_16"/>
    <property type="match status" value="1"/>
</dbReference>
<keyword evidence="5" id="KW-0597">Phosphoprotein</keyword>
<keyword evidence="6" id="KW-0344">Guanine-nucleotide releasing factor</keyword>
<dbReference type="EMBL" id="GCES01076297">
    <property type="protein sequence ID" value="JAR10026.1"/>
    <property type="molecule type" value="Transcribed_RNA"/>
</dbReference>
<reference evidence="14" key="2">
    <citation type="submission" date="2025-05" db="UniProtKB">
        <authorList>
            <consortium name="Ensembl"/>
        </authorList>
    </citation>
    <scope>IDENTIFICATION</scope>
</reference>
<proteinExistence type="predicted"/>
<dbReference type="PANTHER" id="PTHR45872:SF4">
    <property type="entry name" value="RHO GUANINE NUCLEOTIDE EXCHANGE FACTOR 1"/>
    <property type="match status" value="1"/>
</dbReference>
<dbReference type="InterPro" id="IPR041020">
    <property type="entry name" value="PH_16"/>
</dbReference>
<dbReference type="SUPFAM" id="SSF48097">
    <property type="entry name" value="Regulator of G-protein signaling, RGS"/>
    <property type="match status" value="1"/>
</dbReference>
<dbReference type="InterPro" id="IPR044926">
    <property type="entry name" value="RGS_subdomain_2"/>
</dbReference>
<dbReference type="SUPFAM" id="SSF48065">
    <property type="entry name" value="DBL homology domain (DH-domain)"/>
    <property type="match status" value="1"/>
</dbReference>
<feature type="compositionally biased region" description="Basic and acidic residues" evidence="10">
    <location>
        <begin position="865"/>
        <end position="882"/>
    </location>
</feature>
<feature type="compositionally biased region" description="Basic and acidic residues" evidence="10">
    <location>
        <begin position="256"/>
        <end position="273"/>
    </location>
</feature>
<sequence>MSIIGAEDEDFENELVDQSSDDKCVCFDSIELLKRRPTHLLVFMQHVILQFDPAPLLCYLHADIVKNLNSRDTKKQFPDFYNNFMDKGAILRVSVPPNITAELDRYRPELLSDDTQRRFAADVQAFQASEVAKQLEDFRQKRMMGMTLSEEQVMDVESHYPTDRVPMDMKEKSVAENLLEKLYDSQLTFVPDEEKCQAIFSAVAGYMKHLEVKNRAGDSKKSKRGFPWIKKNHDPPKPKSNRGFHVPNWIGGSMEVKLKDNEVDKDVKGKEIKGGSARGSLTETPVPSIKKPESSPSVPNVESPGPLSSNPITTSNNTELTPNDGQPGNCLELPTPTDGPLPEMGAGVSVVEHSSAHDAHPEESDKDRRKTRKVGRSESARVDRHSSRRRGSSRKQSRSRSDVDLQPPSSATTSAPLSPQHLHPLEGPNFLSDAPSQSPTSPSPQLEEIDPRLQELELDPPSWRQQAAPQVLKGLSSKETKRQEVINELFATEHAHVRMLSVLQSVFAKPLEKEELLTSIELDTIFPNLEEIIEMHFNLYENLKKLRINDNFIVKRISPTLLNRFDGTEGEWFQKLTSRFCSHQTWALDQIKQRQKKEPRFNSFIQDAESKPQCRRLQLKDIIPTEMQRLTKYPLLLENIAKNTVDPEEKEGVHQSAECCRKILNHVNEEVKTMGNMLALKEYQKKLDVSGLKARNELYTEYKNLDLTQRRMLFEGPLIWRVTKEKAVDVQCLLLDDLLVLAQKQEDKVVLKCQNKSNSAVQDGKPMSPIIKLDSAFLREVATDRKAFYVIFTWESGAQIYELVAQSVGEMKTWTDLIKSTVDDLKRSGVTLRLPIPVPGSSPLSPSTPTAPISLSENGGSKSISDQDKDSVTGDKPERPRDKLMEMLTERGLVHLLDPSSCEQEKVADSALDEVMSLKRLLIGSISLSEDSQPDEEHEEEQPEKPSQETDSSQPTDESESTDRGYMQVNTSPSRREDGAKKEDEDASISAPLVLSQERMDEVYRMLHSLQKKIQRLQAVEEERHKLNEVLSELSLEGGNFQ</sequence>
<dbReference type="EMBL" id="GCES01076296">
    <property type="protein sequence ID" value="JAR10027.1"/>
    <property type="molecule type" value="Transcribed_RNA"/>
</dbReference>
<dbReference type="InterPro" id="IPR015212">
    <property type="entry name" value="RGS-like_dom"/>
</dbReference>
<feature type="coiled-coil region" evidence="9">
    <location>
        <begin position="1000"/>
        <end position="1037"/>
    </location>
</feature>
<dbReference type="EMBL" id="GCES01076295">
    <property type="protein sequence ID" value="JAR10028.1"/>
    <property type="molecule type" value="Transcribed_RNA"/>
</dbReference>
<dbReference type="CDD" id="cd00160">
    <property type="entry name" value="RhoGEF"/>
    <property type="match status" value="1"/>
</dbReference>
<dbReference type="Ensembl" id="ENSFHET00000006375.1">
    <property type="protein sequence ID" value="ENSFHEP00000005918.1"/>
    <property type="gene ID" value="ENSFHEG00000006899.1"/>
</dbReference>
<keyword evidence="4" id="KW-0963">Cytoplasm</keyword>
<protein>
    <submittedName>
        <fullName evidence="14">Rho guanine nucleotide exchange factor (GEF) 1</fullName>
    </submittedName>
    <submittedName>
        <fullName evidence="13">Rho guanine nucleotide exchange factor 1</fullName>
    </submittedName>
</protein>
<dbReference type="Proteomes" id="UP000265000">
    <property type="component" value="Unplaced"/>
</dbReference>
<dbReference type="InterPro" id="IPR000219">
    <property type="entry name" value="DH_dom"/>
</dbReference>
<feature type="domain" description="PH" evidence="11">
    <location>
        <begin position="711"/>
        <end position="823"/>
    </location>
</feature>
<dbReference type="Gene3D" id="1.10.167.10">
    <property type="entry name" value="Regulator of G-protein Signalling 4, domain 2"/>
    <property type="match status" value="1"/>
</dbReference>
<dbReference type="SUPFAM" id="SSF50729">
    <property type="entry name" value="PH domain-like"/>
    <property type="match status" value="1"/>
</dbReference>
<feature type="compositionally biased region" description="Low complexity" evidence="10">
    <location>
        <begin position="294"/>
        <end position="304"/>
    </location>
</feature>
<evidence type="ECO:0000256" key="1">
    <source>
        <dbReference type="ARBA" id="ARBA00004370"/>
    </source>
</evidence>
<dbReference type="Gene3D" id="1.20.900.10">
    <property type="entry name" value="Dbl homology (DH) domain"/>
    <property type="match status" value="1"/>
</dbReference>
<dbReference type="Pfam" id="PF00621">
    <property type="entry name" value="RhoGEF"/>
    <property type="match status" value="1"/>
</dbReference>
<dbReference type="Gene3D" id="2.30.29.30">
    <property type="entry name" value="Pleckstrin-homology domain (PH domain)/Phosphotyrosine-binding domain (PTB)"/>
    <property type="match status" value="1"/>
</dbReference>
<keyword evidence="3" id="KW-0343">GTPase activation</keyword>
<dbReference type="PROSITE" id="PS50003">
    <property type="entry name" value="PH_DOMAIN"/>
    <property type="match status" value="1"/>
</dbReference>
<keyword evidence="7 9" id="KW-0175">Coiled coil</keyword>
<feature type="compositionally biased region" description="Basic and acidic residues" evidence="10">
    <location>
        <begin position="974"/>
        <end position="984"/>
    </location>
</feature>